<dbReference type="EMBL" id="MN738741">
    <property type="protein sequence ID" value="QHT36346.1"/>
    <property type="molecule type" value="Genomic_DNA"/>
</dbReference>
<accession>A0A6C0F3T7</accession>
<evidence type="ECO:0000313" key="1">
    <source>
        <dbReference type="EMBL" id="QHT36346.1"/>
    </source>
</evidence>
<proteinExistence type="predicted"/>
<name>A0A6C0F3T7_9ZZZZ</name>
<organism evidence="1">
    <name type="scientific">viral metagenome</name>
    <dbReference type="NCBI Taxonomy" id="1070528"/>
    <lineage>
        <taxon>unclassified sequences</taxon>
        <taxon>metagenomes</taxon>
        <taxon>organismal metagenomes</taxon>
    </lineage>
</organism>
<dbReference type="AlphaFoldDB" id="A0A6C0F3T7"/>
<protein>
    <submittedName>
        <fullName evidence="1">Uncharacterized protein</fullName>
    </submittedName>
</protein>
<reference evidence="1" key="1">
    <citation type="journal article" date="2020" name="Nature">
        <title>Giant virus diversity and host interactions through global metagenomics.</title>
        <authorList>
            <person name="Schulz F."/>
            <person name="Roux S."/>
            <person name="Paez-Espino D."/>
            <person name="Jungbluth S."/>
            <person name="Walsh D.A."/>
            <person name="Denef V.J."/>
            <person name="McMahon K.D."/>
            <person name="Konstantinidis K.T."/>
            <person name="Eloe-Fadrosh E.A."/>
            <person name="Kyrpides N.C."/>
            <person name="Woyke T."/>
        </authorList>
    </citation>
    <scope>NUCLEOTIDE SEQUENCE</scope>
    <source>
        <strain evidence="1">GVMAG-S-ERX555931-87</strain>
    </source>
</reference>
<sequence length="115" mass="13746">MVHKNYKWNISKEKGEKILKEKIKEILVDSRNLTTEYDELSFALNHRTKDIIIKNNNKSKNLSNFIKNVLGGLTYYIENNEDFLIFKENEKVYVTLMYDPEKESSEWVIVDEDCY</sequence>